<sequence length="116" mass="12889">MMRTKALVERGLRPPLPGPTTCVEEQAQSYPQDQHAAHLRKLGLGPLPTRHTKCPSGLQRGSTHPTWKMQVKITLSTFQTSYRRRTALRLAGAESPREPGVSIHSETHSSNDILGR</sequence>
<proteinExistence type="predicted"/>
<dbReference type="EMBL" id="JACGWN010000005">
    <property type="protein sequence ID" value="KAL0448851.1"/>
    <property type="molecule type" value="Genomic_DNA"/>
</dbReference>
<feature type="region of interest" description="Disordered" evidence="1">
    <location>
        <begin position="44"/>
        <end position="63"/>
    </location>
</feature>
<organism evidence="2">
    <name type="scientific">Sesamum latifolium</name>
    <dbReference type="NCBI Taxonomy" id="2727402"/>
    <lineage>
        <taxon>Eukaryota</taxon>
        <taxon>Viridiplantae</taxon>
        <taxon>Streptophyta</taxon>
        <taxon>Embryophyta</taxon>
        <taxon>Tracheophyta</taxon>
        <taxon>Spermatophyta</taxon>
        <taxon>Magnoliopsida</taxon>
        <taxon>eudicotyledons</taxon>
        <taxon>Gunneridae</taxon>
        <taxon>Pentapetalae</taxon>
        <taxon>asterids</taxon>
        <taxon>lamiids</taxon>
        <taxon>Lamiales</taxon>
        <taxon>Pedaliaceae</taxon>
        <taxon>Sesamum</taxon>
    </lineage>
</organism>
<name>A0AAW2X5I3_9LAMI</name>
<gene>
    <name evidence="2" type="ORF">Slati_1441500</name>
</gene>
<dbReference type="AlphaFoldDB" id="A0AAW2X5I3"/>
<reference evidence="2" key="2">
    <citation type="journal article" date="2024" name="Plant">
        <title>Genomic evolution and insights into agronomic trait innovations of Sesamum species.</title>
        <authorList>
            <person name="Miao H."/>
            <person name="Wang L."/>
            <person name="Qu L."/>
            <person name="Liu H."/>
            <person name="Sun Y."/>
            <person name="Le M."/>
            <person name="Wang Q."/>
            <person name="Wei S."/>
            <person name="Zheng Y."/>
            <person name="Lin W."/>
            <person name="Duan Y."/>
            <person name="Cao H."/>
            <person name="Xiong S."/>
            <person name="Wang X."/>
            <person name="Wei L."/>
            <person name="Li C."/>
            <person name="Ma Q."/>
            <person name="Ju M."/>
            <person name="Zhao R."/>
            <person name="Li G."/>
            <person name="Mu C."/>
            <person name="Tian Q."/>
            <person name="Mei H."/>
            <person name="Zhang T."/>
            <person name="Gao T."/>
            <person name="Zhang H."/>
        </authorList>
    </citation>
    <scope>NUCLEOTIDE SEQUENCE</scope>
    <source>
        <strain evidence="2">KEN1</strain>
    </source>
</reference>
<accession>A0AAW2X5I3</accession>
<feature type="compositionally biased region" description="Basic and acidic residues" evidence="1">
    <location>
        <begin position="105"/>
        <end position="116"/>
    </location>
</feature>
<feature type="region of interest" description="Disordered" evidence="1">
    <location>
        <begin position="91"/>
        <end position="116"/>
    </location>
</feature>
<evidence type="ECO:0000256" key="1">
    <source>
        <dbReference type="SAM" id="MobiDB-lite"/>
    </source>
</evidence>
<protein>
    <submittedName>
        <fullName evidence="2">Uncharacterized protein</fullName>
    </submittedName>
</protein>
<comment type="caution">
    <text evidence="2">The sequence shown here is derived from an EMBL/GenBank/DDBJ whole genome shotgun (WGS) entry which is preliminary data.</text>
</comment>
<reference evidence="2" key="1">
    <citation type="submission" date="2020-06" db="EMBL/GenBank/DDBJ databases">
        <authorList>
            <person name="Li T."/>
            <person name="Hu X."/>
            <person name="Zhang T."/>
            <person name="Song X."/>
            <person name="Zhang H."/>
            <person name="Dai N."/>
            <person name="Sheng W."/>
            <person name="Hou X."/>
            <person name="Wei L."/>
        </authorList>
    </citation>
    <scope>NUCLEOTIDE SEQUENCE</scope>
    <source>
        <strain evidence="2">KEN1</strain>
        <tissue evidence="2">Leaf</tissue>
    </source>
</reference>
<evidence type="ECO:0000313" key="2">
    <source>
        <dbReference type="EMBL" id="KAL0448851.1"/>
    </source>
</evidence>